<comment type="catalytic activity">
    <reaction evidence="9">
        <text>S-methyl-5'-thioadenosine + phosphate = 5-(methylsulfanyl)-alpha-D-ribose 1-phosphate + adenine</text>
        <dbReference type="Rhea" id="RHEA:11852"/>
        <dbReference type="ChEBI" id="CHEBI:16708"/>
        <dbReference type="ChEBI" id="CHEBI:17509"/>
        <dbReference type="ChEBI" id="CHEBI:43474"/>
        <dbReference type="ChEBI" id="CHEBI:58533"/>
        <dbReference type="EC" id="2.4.2.28"/>
    </reaction>
    <physiologicalReaction direction="left-to-right" evidence="9">
        <dbReference type="Rhea" id="RHEA:11853"/>
    </physiologicalReaction>
</comment>
<evidence type="ECO:0000256" key="1">
    <source>
        <dbReference type="ARBA" id="ARBA00000553"/>
    </source>
</evidence>
<dbReference type="GO" id="GO:0005507">
    <property type="term" value="F:copper ion binding"/>
    <property type="evidence" value="ECO:0007669"/>
    <property type="project" value="TreeGrafter"/>
</dbReference>
<keyword evidence="4" id="KW-0479">Metal-binding</keyword>
<comment type="catalytic activity">
    <reaction evidence="8">
        <text>adenosine + phosphate = alpha-D-ribose 1-phosphate + adenine</text>
        <dbReference type="Rhea" id="RHEA:27642"/>
        <dbReference type="ChEBI" id="CHEBI:16335"/>
        <dbReference type="ChEBI" id="CHEBI:16708"/>
        <dbReference type="ChEBI" id="CHEBI:43474"/>
        <dbReference type="ChEBI" id="CHEBI:57720"/>
        <dbReference type="EC" id="2.4.2.1"/>
    </reaction>
    <physiologicalReaction direction="left-to-right" evidence="8">
        <dbReference type="Rhea" id="RHEA:27643"/>
    </physiologicalReaction>
</comment>
<dbReference type="InterPro" id="IPR003730">
    <property type="entry name" value="Cu_polyphenol_OxRdtase"/>
</dbReference>
<keyword evidence="5" id="KW-0378">Hydrolase</keyword>
<dbReference type="SUPFAM" id="SSF64438">
    <property type="entry name" value="CNF1/YfiH-like putative cysteine hydrolases"/>
    <property type="match status" value="1"/>
</dbReference>
<evidence type="ECO:0000256" key="7">
    <source>
        <dbReference type="ARBA" id="ARBA00047989"/>
    </source>
</evidence>
<evidence type="ECO:0000256" key="2">
    <source>
        <dbReference type="ARBA" id="ARBA00007353"/>
    </source>
</evidence>
<organism evidence="10">
    <name type="scientific">bioreactor metagenome</name>
    <dbReference type="NCBI Taxonomy" id="1076179"/>
    <lineage>
        <taxon>unclassified sequences</taxon>
        <taxon>metagenomes</taxon>
        <taxon>ecological metagenomes</taxon>
    </lineage>
</organism>
<comment type="catalytic activity">
    <reaction evidence="1">
        <text>inosine + phosphate = alpha-D-ribose 1-phosphate + hypoxanthine</text>
        <dbReference type="Rhea" id="RHEA:27646"/>
        <dbReference type="ChEBI" id="CHEBI:17368"/>
        <dbReference type="ChEBI" id="CHEBI:17596"/>
        <dbReference type="ChEBI" id="CHEBI:43474"/>
        <dbReference type="ChEBI" id="CHEBI:57720"/>
        <dbReference type="EC" id="2.4.2.1"/>
    </reaction>
    <physiologicalReaction direction="left-to-right" evidence="1">
        <dbReference type="Rhea" id="RHEA:27647"/>
    </physiologicalReaction>
</comment>
<keyword evidence="10" id="KW-0560">Oxidoreductase</keyword>
<keyword evidence="6" id="KW-0862">Zinc</keyword>
<proteinExistence type="inferred from homology"/>
<comment type="similarity">
    <text evidence="2">Belongs to the purine nucleoside phosphorylase YfiH/LACC1 family.</text>
</comment>
<dbReference type="GO" id="GO:0016491">
    <property type="term" value="F:oxidoreductase activity"/>
    <property type="evidence" value="ECO:0007669"/>
    <property type="project" value="UniProtKB-KW"/>
</dbReference>
<evidence type="ECO:0000256" key="5">
    <source>
        <dbReference type="ARBA" id="ARBA00022801"/>
    </source>
</evidence>
<dbReference type="PANTHER" id="PTHR30616">
    <property type="entry name" value="UNCHARACTERIZED PROTEIN YFIH"/>
    <property type="match status" value="1"/>
</dbReference>
<gene>
    <name evidence="10" type="primary">yfiH_5</name>
    <name evidence="10" type="ORF">SDC9_94882</name>
</gene>
<comment type="caution">
    <text evidence="10">The sequence shown here is derived from an EMBL/GenBank/DDBJ whole genome shotgun (WGS) entry which is preliminary data.</text>
</comment>
<reference evidence="10" key="1">
    <citation type="submission" date="2019-08" db="EMBL/GenBank/DDBJ databases">
        <authorList>
            <person name="Kucharzyk K."/>
            <person name="Murdoch R.W."/>
            <person name="Higgins S."/>
            <person name="Loffler F."/>
        </authorList>
    </citation>
    <scope>NUCLEOTIDE SEQUENCE</scope>
</reference>
<sequence>MSLTTHEENGLVYFTSPLLDACGGIAHGFSTRKGGVSKPPYDTMNLAPNRGGDRPAVEENYRRFCGAVGIDMHRCVLAHQVHETTVLQVTEERAGMGLWRERDYTADALVTNERNLPLVVFSADCGIILLHDPVANCVGAVHAGWRGCAAGILEKAVRELERLYGARAERILAAIGPCIGPCCFETDDDVPRAMTAGLGKEAAPYLEKGDAKWHVDLAGLNRQWLLRAGVASEHIDVSGLCTYCRSDLFWSYRKVGGQRGAQVAMISLR</sequence>
<evidence type="ECO:0000313" key="10">
    <source>
        <dbReference type="EMBL" id="MPM48159.1"/>
    </source>
</evidence>
<dbReference type="GO" id="GO:0017061">
    <property type="term" value="F:S-methyl-5-thioadenosine phosphorylase activity"/>
    <property type="evidence" value="ECO:0007669"/>
    <property type="project" value="UniProtKB-EC"/>
</dbReference>
<dbReference type="InterPro" id="IPR038371">
    <property type="entry name" value="Cu_polyphenol_OxRdtase_sf"/>
</dbReference>
<dbReference type="CDD" id="cd16833">
    <property type="entry name" value="YfiH"/>
    <property type="match status" value="1"/>
</dbReference>
<dbReference type="EC" id="1.10.3.-" evidence="10"/>
<dbReference type="EMBL" id="VSSQ01011976">
    <property type="protein sequence ID" value="MPM48159.1"/>
    <property type="molecule type" value="Genomic_DNA"/>
</dbReference>
<evidence type="ECO:0000256" key="9">
    <source>
        <dbReference type="ARBA" id="ARBA00049893"/>
    </source>
</evidence>
<dbReference type="PANTHER" id="PTHR30616:SF2">
    <property type="entry name" value="PURINE NUCLEOSIDE PHOSPHORYLASE LACC1"/>
    <property type="match status" value="1"/>
</dbReference>
<dbReference type="Gene3D" id="3.60.140.10">
    <property type="entry name" value="CNF1/YfiH-like putative cysteine hydrolases"/>
    <property type="match status" value="1"/>
</dbReference>
<evidence type="ECO:0000256" key="6">
    <source>
        <dbReference type="ARBA" id="ARBA00022833"/>
    </source>
</evidence>
<dbReference type="NCBIfam" id="TIGR00726">
    <property type="entry name" value="peptidoglycan editing factor PgeF"/>
    <property type="match status" value="1"/>
</dbReference>
<keyword evidence="3" id="KW-0808">Transferase</keyword>
<name>A0A645A4P2_9ZZZZ</name>
<evidence type="ECO:0000256" key="8">
    <source>
        <dbReference type="ARBA" id="ARBA00048968"/>
    </source>
</evidence>
<dbReference type="InterPro" id="IPR011324">
    <property type="entry name" value="Cytotoxic_necrot_fac-like_cat"/>
</dbReference>
<evidence type="ECO:0000256" key="3">
    <source>
        <dbReference type="ARBA" id="ARBA00022679"/>
    </source>
</evidence>
<comment type="catalytic activity">
    <reaction evidence="7">
        <text>adenosine + H2O + H(+) = inosine + NH4(+)</text>
        <dbReference type="Rhea" id="RHEA:24408"/>
        <dbReference type="ChEBI" id="CHEBI:15377"/>
        <dbReference type="ChEBI" id="CHEBI:15378"/>
        <dbReference type="ChEBI" id="CHEBI:16335"/>
        <dbReference type="ChEBI" id="CHEBI:17596"/>
        <dbReference type="ChEBI" id="CHEBI:28938"/>
        <dbReference type="EC" id="3.5.4.4"/>
    </reaction>
    <physiologicalReaction direction="left-to-right" evidence="7">
        <dbReference type="Rhea" id="RHEA:24409"/>
    </physiologicalReaction>
</comment>
<evidence type="ECO:0000256" key="4">
    <source>
        <dbReference type="ARBA" id="ARBA00022723"/>
    </source>
</evidence>
<dbReference type="GO" id="GO:0004000">
    <property type="term" value="F:adenosine deaminase activity"/>
    <property type="evidence" value="ECO:0007669"/>
    <property type="project" value="RHEA"/>
</dbReference>
<accession>A0A645A4P2</accession>
<dbReference type="Pfam" id="PF02578">
    <property type="entry name" value="Cu-oxidase_4"/>
    <property type="match status" value="1"/>
</dbReference>
<protein>
    <submittedName>
        <fullName evidence="10">Polyphenol oxidase</fullName>
        <ecNumber evidence="10">1.10.3.-</ecNumber>
    </submittedName>
</protein>
<dbReference type="AlphaFoldDB" id="A0A645A4P2"/>